<accession>G3NNM9</accession>
<keyword evidence="1" id="KW-1133">Transmembrane helix</keyword>
<organism evidence="2">
    <name type="scientific">Gasterosteus aculeatus</name>
    <name type="common">Three-spined stickleback</name>
    <dbReference type="NCBI Taxonomy" id="69293"/>
    <lineage>
        <taxon>Eukaryota</taxon>
        <taxon>Metazoa</taxon>
        <taxon>Chordata</taxon>
        <taxon>Craniata</taxon>
        <taxon>Vertebrata</taxon>
        <taxon>Euteleostomi</taxon>
        <taxon>Actinopterygii</taxon>
        <taxon>Neopterygii</taxon>
        <taxon>Teleostei</taxon>
        <taxon>Neoteleostei</taxon>
        <taxon>Acanthomorphata</taxon>
        <taxon>Eupercaria</taxon>
        <taxon>Perciformes</taxon>
        <taxon>Cottioidei</taxon>
        <taxon>Gasterosteales</taxon>
        <taxon>Gasterosteidae</taxon>
        <taxon>Gasterosteus</taxon>
    </lineage>
</organism>
<reference evidence="2" key="1">
    <citation type="submission" date="2006-01" db="EMBL/GenBank/DDBJ databases">
        <authorList>
            <person name="Lindblad-Toh K."/>
            <person name="Mauceli E."/>
            <person name="Grabherr M."/>
            <person name="Chang J.L."/>
            <person name="Lander E.S."/>
        </authorList>
    </citation>
    <scope>NUCLEOTIDE SEQUENCE [LARGE SCALE GENOMIC DNA]</scope>
</reference>
<feature type="transmembrane region" description="Helical" evidence="1">
    <location>
        <begin position="42"/>
        <end position="66"/>
    </location>
</feature>
<keyword evidence="1" id="KW-0472">Membrane</keyword>
<name>G3NNM9_GASAC</name>
<sequence length="104" mass="11909">MLRFSVNKNNLCVVSKLILLVQYDTGLFVFKRQTLQMIPRPIHVSLIYCVSITVCYTSALICALSLSKCHLVSSIFFFFKQRNLFSGEKGPSHPNLKTHRVLFV</sequence>
<evidence type="ECO:0000313" key="2">
    <source>
        <dbReference type="Ensembl" id="ENSGACP00000006943.1"/>
    </source>
</evidence>
<reference evidence="2" key="2">
    <citation type="submission" date="2024-04" db="UniProtKB">
        <authorList>
            <consortium name="Ensembl"/>
        </authorList>
    </citation>
    <scope>IDENTIFICATION</scope>
</reference>
<proteinExistence type="predicted"/>
<keyword evidence="1" id="KW-0812">Transmembrane</keyword>
<evidence type="ECO:0000256" key="1">
    <source>
        <dbReference type="SAM" id="Phobius"/>
    </source>
</evidence>
<dbReference type="InParanoid" id="G3NNM9"/>
<dbReference type="Bgee" id="ENSGACG00000005253">
    <property type="expression patterns" value="Expressed in heart and 13 other cell types or tissues"/>
</dbReference>
<dbReference type="Ensembl" id="ENSGACT00000006961.1">
    <property type="protein sequence ID" value="ENSGACP00000006943.1"/>
    <property type="gene ID" value="ENSGACG00000005253.1"/>
</dbReference>
<protein>
    <submittedName>
        <fullName evidence="2">Uncharacterized protein</fullName>
    </submittedName>
</protein>
<dbReference type="AlphaFoldDB" id="G3NNM9"/>